<keyword evidence="1" id="KW-1133">Transmembrane helix</keyword>
<reference evidence="2" key="1">
    <citation type="submission" date="2023-02" db="EMBL/GenBank/DDBJ databases">
        <title>Description of Herbaspirillum huttiense subsp. nephrolepsisexaltata and Herbaspirillum huttiense subsp. lycopersicon.</title>
        <authorList>
            <person name="Poudel M."/>
            <person name="Sharma A."/>
            <person name="Goss E."/>
            <person name="Tapia J.H."/>
            <person name="Harmon C.M."/>
            <person name="Jones J.B."/>
        </authorList>
    </citation>
    <scope>NUCLEOTIDE SEQUENCE</scope>
    <source>
        <strain evidence="2">NC40101</strain>
    </source>
</reference>
<proteinExistence type="predicted"/>
<keyword evidence="1" id="KW-0472">Membrane</keyword>
<evidence type="ECO:0000256" key="1">
    <source>
        <dbReference type="SAM" id="Phobius"/>
    </source>
</evidence>
<evidence type="ECO:0000313" key="2">
    <source>
        <dbReference type="EMBL" id="MDT0335210.1"/>
    </source>
</evidence>
<organism evidence="2">
    <name type="scientific">Herbaspirillum huttiense subsp. nephrolepidis</name>
    <dbReference type="NCBI Taxonomy" id="3075126"/>
    <lineage>
        <taxon>Bacteria</taxon>
        <taxon>Pseudomonadati</taxon>
        <taxon>Pseudomonadota</taxon>
        <taxon>Betaproteobacteria</taxon>
        <taxon>Burkholderiales</taxon>
        <taxon>Oxalobacteraceae</taxon>
        <taxon>Herbaspirillum</taxon>
    </lineage>
</organism>
<dbReference type="AlphaFoldDB" id="A0AAE4G543"/>
<dbReference type="EMBL" id="JAVRAA010000001">
    <property type="protein sequence ID" value="MDT0335210.1"/>
    <property type="molecule type" value="Genomic_DNA"/>
</dbReference>
<name>A0AAE4G543_9BURK</name>
<gene>
    <name evidence="2" type="ORF">RJN63_00100</name>
</gene>
<dbReference type="RefSeq" id="WP_310838274.1">
    <property type="nucleotide sequence ID" value="NZ_JAVLSM010000012.1"/>
</dbReference>
<comment type="caution">
    <text evidence="2">The sequence shown here is derived from an EMBL/GenBank/DDBJ whole genome shotgun (WGS) entry which is preliminary data.</text>
</comment>
<accession>A0AAE4G543</accession>
<keyword evidence="1" id="KW-0812">Transmembrane</keyword>
<feature type="transmembrane region" description="Helical" evidence="1">
    <location>
        <begin position="20"/>
        <end position="41"/>
    </location>
</feature>
<protein>
    <submittedName>
        <fullName evidence="2">Uncharacterized protein</fullName>
    </submittedName>
</protein>
<sequence>MLSKRQWQWCADHELGIKLILLYLFLVFMMVYTYNFLKVFWWNNKLPLKYQNLTLKSAENGCQTVDVYEMLSLRKTS</sequence>